<reference evidence="2 3" key="1">
    <citation type="submission" date="2016-10" db="EMBL/GenBank/DDBJ databases">
        <authorList>
            <person name="de Groot N.N."/>
        </authorList>
    </citation>
    <scope>NUCLEOTIDE SEQUENCE [LARGE SCALE GENOMIC DNA]</scope>
    <source>
        <strain evidence="2 3">EP1-55-1</strain>
    </source>
</reference>
<keyword evidence="1" id="KW-1133">Transmembrane helix</keyword>
<proteinExistence type="predicted"/>
<feature type="transmembrane region" description="Helical" evidence="1">
    <location>
        <begin position="18"/>
        <end position="40"/>
    </location>
</feature>
<name>A0A1I5UNX8_9BACT</name>
<organism evidence="2 3">
    <name type="scientific">Hydrogenimonas thermophila</name>
    <dbReference type="NCBI Taxonomy" id="223786"/>
    <lineage>
        <taxon>Bacteria</taxon>
        <taxon>Pseudomonadati</taxon>
        <taxon>Campylobacterota</taxon>
        <taxon>Epsilonproteobacteria</taxon>
        <taxon>Campylobacterales</taxon>
        <taxon>Hydrogenimonadaceae</taxon>
        <taxon>Hydrogenimonas</taxon>
    </lineage>
</organism>
<sequence length="47" mass="5409">MDLIIATWHDLQSAVIDFLGMSLKEQFITICIIIVAVGFFREKVLNR</sequence>
<keyword evidence="3" id="KW-1185">Reference proteome</keyword>
<evidence type="ECO:0000313" key="2">
    <source>
        <dbReference type="EMBL" id="SFP96316.1"/>
    </source>
</evidence>
<keyword evidence="1" id="KW-0812">Transmembrane</keyword>
<gene>
    <name evidence="2" type="ORF">SAMN05216234_16510</name>
</gene>
<dbReference type="RefSeq" id="WP_177202059.1">
    <property type="nucleotide sequence ID" value="NZ_FOXB01000065.1"/>
</dbReference>
<dbReference type="AlphaFoldDB" id="A0A1I5UNX8"/>
<dbReference type="EMBL" id="FOXB01000065">
    <property type="protein sequence ID" value="SFP96316.1"/>
    <property type="molecule type" value="Genomic_DNA"/>
</dbReference>
<dbReference type="Proteomes" id="UP000199227">
    <property type="component" value="Unassembled WGS sequence"/>
</dbReference>
<evidence type="ECO:0000313" key="3">
    <source>
        <dbReference type="Proteomes" id="UP000199227"/>
    </source>
</evidence>
<dbReference type="STRING" id="223786.SAMN05216234_16510"/>
<protein>
    <submittedName>
        <fullName evidence="2">Uncharacterized protein</fullName>
    </submittedName>
</protein>
<evidence type="ECO:0000256" key="1">
    <source>
        <dbReference type="SAM" id="Phobius"/>
    </source>
</evidence>
<accession>A0A1I5UNX8</accession>
<keyword evidence="1" id="KW-0472">Membrane</keyword>